<dbReference type="AlphaFoldDB" id="A0A419SUP7"/>
<dbReference type="InterPro" id="IPR015867">
    <property type="entry name" value="N-reg_PII/ATP_PRibTrfase_C"/>
</dbReference>
<accession>A0A419SUP7</accession>
<keyword evidence="2" id="KW-1185">Reference proteome</keyword>
<name>A0A419SUP7_9FIRM</name>
<gene>
    <name evidence="1" type="ORF">BET01_09415</name>
</gene>
<dbReference type="InterPro" id="IPR011322">
    <property type="entry name" value="N-reg_PII-like_a/b"/>
</dbReference>
<proteinExistence type="predicted"/>
<sequence>MESSDQIKALFIVINAGYTDTIMDIVRAEGAGGATVINARGEGVNHESFMGITIDSEKEIILSLVDAATAKRIMCQIKEKAGWKSPLHGICFVMPVNKAIGINAPIKDYEEEIETKAETK</sequence>
<dbReference type="PROSITE" id="PS51343">
    <property type="entry name" value="PII_GLNB_DOM"/>
    <property type="match status" value="1"/>
</dbReference>
<protein>
    <submittedName>
        <fullName evidence="1">Transcriptional regulator</fullName>
    </submittedName>
</protein>
<evidence type="ECO:0000313" key="2">
    <source>
        <dbReference type="Proteomes" id="UP000284277"/>
    </source>
</evidence>
<dbReference type="Pfam" id="PF00543">
    <property type="entry name" value="P-II"/>
    <property type="match status" value="1"/>
</dbReference>
<organism evidence="1 2">
    <name type="scientific">Lacrimispora algidixylanolytica</name>
    <dbReference type="NCBI Taxonomy" id="94868"/>
    <lineage>
        <taxon>Bacteria</taxon>
        <taxon>Bacillati</taxon>
        <taxon>Bacillota</taxon>
        <taxon>Clostridia</taxon>
        <taxon>Lachnospirales</taxon>
        <taxon>Lachnospiraceae</taxon>
        <taxon>Lacrimispora</taxon>
    </lineage>
</organism>
<dbReference type="EMBL" id="MCIA01000033">
    <property type="protein sequence ID" value="RKD28945.1"/>
    <property type="molecule type" value="Genomic_DNA"/>
</dbReference>
<evidence type="ECO:0000313" key="1">
    <source>
        <dbReference type="EMBL" id="RKD28945.1"/>
    </source>
</evidence>
<dbReference type="RefSeq" id="WP_207667657.1">
    <property type="nucleotide sequence ID" value="NZ_MCIA01000033.1"/>
</dbReference>
<dbReference type="GO" id="GO:0006808">
    <property type="term" value="P:regulation of nitrogen utilization"/>
    <property type="evidence" value="ECO:0007669"/>
    <property type="project" value="InterPro"/>
</dbReference>
<dbReference type="InterPro" id="IPR002187">
    <property type="entry name" value="N-reg_PII"/>
</dbReference>
<dbReference type="GO" id="GO:0030234">
    <property type="term" value="F:enzyme regulator activity"/>
    <property type="evidence" value="ECO:0007669"/>
    <property type="project" value="InterPro"/>
</dbReference>
<comment type="caution">
    <text evidence="1">The sequence shown here is derived from an EMBL/GenBank/DDBJ whole genome shotgun (WGS) entry which is preliminary data.</text>
</comment>
<dbReference type="Proteomes" id="UP000284277">
    <property type="component" value="Unassembled WGS sequence"/>
</dbReference>
<dbReference type="SUPFAM" id="SSF54913">
    <property type="entry name" value="GlnB-like"/>
    <property type="match status" value="1"/>
</dbReference>
<reference evidence="1 2" key="1">
    <citation type="submission" date="2016-08" db="EMBL/GenBank/DDBJ databases">
        <title>A new outlook on sporulation: Clostridium algidixylanolyticum.</title>
        <authorList>
            <person name="Poppleton D.I."/>
            <person name="Gribaldo S."/>
        </authorList>
    </citation>
    <scope>NUCLEOTIDE SEQUENCE [LARGE SCALE GENOMIC DNA]</scope>
    <source>
        <strain evidence="1 2">SPL73</strain>
    </source>
</reference>
<dbReference type="Gene3D" id="3.30.70.120">
    <property type="match status" value="1"/>
</dbReference>